<dbReference type="Gene3D" id="3.10.50.30">
    <property type="entry name" value="Transcription elongation factor, GreA/GreB, C-terminal domain"/>
    <property type="match status" value="1"/>
</dbReference>
<keyword evidence="3" id="KW-0251">Elongation factor</keyword>
<dbReference type="Pfam" id="PF01272">
    <property type="entry name" value="GreA_GreB"/>
    <property type="match status" value="1"/>
</dbReference>
<dbReference type="InterPro" id="IPR023459">
    <property type="entry name" value="Tscrpt_elong_fac_GreA/B_fam"/>
</dbReference>
<accession>A0A7G9SA35</accession>
<dbReference type="Proteomes" id="UP000515955">
    <property type="component" value="Chromosome"/>
</dbReference>
<reference evidence="3 4" key="1">
    <citation type="submission" date="2020-08" db="EMBL/GenBank/DDBJ databases">
        <title>Genome sequence of Sphingomonas rhizophila KACC 19189T.</title>
        <authorList>
            <person name="Hyun D.-W."/>
            <person name="Bae J.-W."/>
        </authorList>
    </citation>
    <scope>NUCLEOTIDE SEQUENCE [LARGE SCALE GENOMIC DNA]</scope>
    <source>
        <strain evidence="3 4">KACC 19189</strain>
    </source>
</reference>
<protein>
    <submittedName>
        <fullName evidence="3">GreA/GreB family elongation factor</fullName>
    </submittedName>
</protein>
<name>A0A7G9SA35_9SPHN</name>
<proteinExistence type="predicted"/>
<feature type="region of interest" description="Disordered" evidence="1">
    <location>
        <begin position="1"/>
        <end position="25"/>
    </location>
</feature>
<keyword evidence="4" id="KW-1185">Reference proteome</keyword>
<dbReference type="PANTHER" id="PTHR30437">
    <property type="entry name" value="TRANSCRIPTION ELONGATION FACTOR GREA"/>
    <property type="match status" value="1"/>
</dbReference>
<dbReference type="EMBL" id="CP060717">
    <property type="protein sequence ID" value="QNN64710.1"/>
    <property type="molecule type" value="Genomic_DNA"/>
</dbReference>
<dbReference type="GO" id="GO:0006354">
    <property type="term" value="P:DNA-templated transcription elongation"/>
    <property type="evidence" value="ECO:0007669"/>
    <property type="project" value="TreeGrafter"/>
</dbReference>
<dbReference type="GO" id="GO:0003746">
    <property type="term" value="F:translation elongation factor activity"/>
    <property type="evidence" value="ECO:0007669"/>
    <property type="project" value="UniProtKB-KW"/>
</dbReference>
<feature type="domain" description="Transcription elongation factor GreA/GreB C-terminal" evidence="2">
    <location>
        <begin position="83"/>
        <end position="150"/>
    </location>
</feature>
<keyword evidence="3" id="KW-0648">Protein biosynthesis</keyword>
<evidence type="ECO:0000256" key="1">
    <source>
        <dbReference type="SAM" id="MobiDB-lite"/>
    </source>
</evidence>
<dbReference type="GO" id="GO:0003677">
    <property type="term" value="F:DNA binding"/>
    <property type="evidence" value="ECO:0007669"/>
    <property type="project" value="InterPro"/>
</dbReference>
<dbReference type="RefSeq" id="WP_187541709.1">
    <property type="nucleotide sequence ID" value="NZ_CP060717.1"/>
</dbReference>
<evidence type="ECO:0000313" key="4">
    <source>
        <dbReference type="Proteomes" id="UP000515955"/>
    </source>
</evidence>
<dbReference type="KEGG" id="srhi:H9L12_10600"/>
<feature type="compositionally biased region" description="Basic and acidic residues" evidence="1">
    <location>
        <begin position="1"/>
        <end position="16"/>
    </location>
</feature>
<evidence type="ECO:0000259" key="2">
    <source>
        <dbReference type="Pfam" id="PF01272"/>
    </source>
</evidence>
<evidence type="ECO:0000313" key="3">
    <source>
        <dbReference type="EMBL" id="QNN64710.1"/>
    </source>
</evidence>
<dbReference type="InterPro" id="IPR001437">
    <property type="entry name" value="Tscrpt_elong_fac_GreA/B_C"/>
</dbReference>
<dbReference type="AlphaFoldDB" id="A0A7G9SA35"/>
<organism evidence="3 4">
    <name type="scientific">Sphingomonas rhizophila</name>
    <dbReference type="NCBI Taxonomy" id="2071607"/>
    <lineage>
        <taxon>Bacteria</taxon>
        <taxon>Pseudomonadati</taxon>
        <taxon>Pseudomonadota</taxon>
        <taxon>Alphaproteobacteria</taxon>
        <taxon>Sphingomonadales</taxon>
        <taxon>Sphingomonadaceae</taxon>
        <taxon>Sphingomonas</taxon>
    </lineage>
</organism>
<sequence length="158" mass="17218">MSVAFRRESDDEHLEPTFELPIPPGPNLVTARGLAQIQERHDAIEAVLAGELSEEERKKVLRDARYWRQRLASAQVAPAADGKRVAFGTRVTFIRDGAERTVELVGHDEADPGADRIAFTAPLARALMGAEVGEEVEFAGSDEPLEVVAIAMSADEAR</sequence>
<dbReference type="PANTHER" id="PTHR30437:SF6">
    <property type="entry name" value="TRANSCRIPTION ELONGATION FACTOR GREB"/>
    <property type="match status" value="1"/>
</dbReference>
<dbReference type="GO" id="GO:0032784">
    <property type="term" value="P:regulation of DNA-templated transcription elongation"/>
    <property type="evidence" value="ECO:0007669"/>
    <property type="project" value="InterPro"/>
</dbReference>
<dbReference type="InterPro" id="IPR036953">
    <property type="entry name" value="GreA/GreB_C_sf"/>
</dbReference>
<gene>
    <name evidence="3" type="ORF">H9L12_10600</name>
</gene>
<dbReference type="GO" id="GO:0070063">
    <property type="term" value="F:RNA polymerase binding"/>
    <property type="evidence" value="ECO:0007669"/>
    <property type="project" value="InterPro"/>
</dbReference>
<dbReference type="SUPFAM" id="SSF54534">
    <property type="entry name" value="FKBP-like"/>
    <property type="match status" value="1"/>
</dbReference>